<dbReference type="OrthoDB" id="2453732at2"/>
<comment type="caution">
    <text evidence="4">The sequence shown here is derived from an EMBL/GenBank/DDBJ whole genome shotgun (WGS) entry which is preliminary data.</text>
</comment>
<evidence type="ECO:0000259" key="3">
    <source>
        <dbReference type="PROSITE" id="PS51272"/>
    </source>
</evidence>
<dbReference type="PANTHER" id="PTHR43308">
    <property type="entry name" value="OUTER MEMBRANE PROTEIN ALPHA-RELATED"/>
    <property type="match status" value="1"/>
</dbReference>
<feature type="chain" id="PRO_5002487597" description="SLH domain-containing protein" evidence="2">
    <location>
        <begin position="25"/>
        <end position="352"/>
    </location>
</feature>
<protein>
    <recommendedName>
        <fullName evidence="3">SLH domain-containing protein</fullName>
    </recommendedName>
</protein>
<dbReference type="InterPro" id="IPR001119">
    <property type="entry name" value="SLH_dom"/>
</dbReference>
<evidence type="ECO:0000313" key="4">
    <source>
        <dbReference type="EMBL" id="KKB40931.1"/>
    </source>
</evidence>
<dbReference type="STRING" id="1221996.QY95_00994"/>
<keyword evidence="1 2" id="KW-0732">Signal</keyword>
<feature type="domain" description="SLH" evidence="3">
    <location>
        <begin position="23"/>
        <end position="82"/>
    </location>
</feature>
<proteinExistence type="predicted"/>
<dbReference type="PROSITE" id="PS51272">
    <property type="entry name" value="SLH"/>
    <property type="match status" value="3"/>
</dbReference>
<name>A0A0F5I5V6_BACTR</name>
<feature type="domain" description="SLH" evidence="3">
    <location>
        <begin position="147"/>
        <end position="205"/>
    </location>
</feature>
<evidence type="ECO:0000256" key="1">
    <source>
        <dbReference type="ARBA" id="ARBA00022729"/>
    </source>
</evidence>
<dbReference type="EMBL" id="JWIR02000025">
    <property type="protein sequence ID" value="KKB40931.1"/>
    <property type="molecule type" value="Genomic_DNA"/>
</dbReference>
<gene>
    <name evidence="4" type="ORF">QY95_00994</name>
</gene>
<sequence length="352" mass="39557">MRKSLAIFTAFVLIFSAFGLRAQAAEFEDLVESHRFYEEMQFLKNERVIAGYPDGTFRPDEEVTRAAAAIMIGRVLQLNGEQRGTTFSDVGASQAASGYIASAVERGIINGFPDGTYRPDEPVTRGQMAIFLSRAFELEQAVDVPFSDVSPNMEAYEHIQRILAENITQGYPNNTYRPELPVTRAQFSAFLARALDDRFKEELTVSYSRDASKVYHYTTEEGETIFRHTGEKFEGHWDMWEMYINGNQEDVILEHEDAGGYYIGFPYSEYYAAIQYPAEVGRTWDGSFPGGENQHTITSTTETITTPAGTFTDVLAVESEGNRVEYYAPNVGLVKVTVDGKDVMTLTKLENQ</sequence>
<dbReference type="RefSeq" id="WP_052725860.1">
    <property type="nucleotide sequence ID" value="NZ_JWIR02000025.1"/>
</dbReference>
<dbReference type="AlphaFoldDB" id="A0A0F5I5V6"/>
<reference evidence="4" key="1">
    <citation type="submission" date="2015-02" db="EMBL/GenBank/DDBJ databases">
        <title>Genome Assembly of Bacillaceae bacterium MTCC 8252.</title>
        <authorList>
            <person name="Verma A."/>
            <person name="Khatri I."/>
            <person name="Mual P."/>
            <person name="Subramanian S."/>
            <person name="Krishnamurthi S."/>
        </authorList>
    </citation>
    <scope>NUCLEOTIDE SEQUENCE [LARGE SCALE GENOMIC DNA]</scope>
    <source>
        <strain evidence="4">MTCC 8252</strain>
    </source>
</reference>
<dbReference type="Proteomes" id="UP000031563">
    <property type="component" value="Unassembled WGS sequence"/>
</dbReference>
<accession>A0A0F5I5V6</accession>
<feature type="signal peptide" evidence="2">
    <location>
        <begin position="1"/>
        <end position="24"/>
    </location>
</feature>
<evidence type="ECO:0000256" key="2">
    <source>
        <dbReference type="SAM" id="SignalP"/>
    </source>
</evidence>
<organism evidence="4 5">
    <name type="scientific">Bacillus thermotolerans</name>
    <name type="common">Quasibacillus thermotolerans</name>
    <dbReference type="NCBI Taxonomy" id="1221996"/>
    <lineage>
        <taxon>Bacteria</taxon>
        <taxon>Bacillati</taxon>
        <taxon>Bacillota</taxon>
        <taxon>Bacilli</taxon>
        <taxon>Bacillales</taxon>
        <taxon>Bacillaceae</taxon>
        <taxon>Bacillus</taxon>
    </lineage>
</organism>
<dbReference type="InterPro" id="IPR051465">
    <property type="entry name" value="Cell_Envelope_Struct_Comp"/>
</dbReference>
<dbReference type="Pfam" id="PF00395">
    <property type="entry name" value="SLH"/>
    <property type="match status" value="3"/>
</dbReference>
<dbReference type="Gene3D" id="2.40.360.20">
    <property type="match status" value="1"/>
</dbReference>
<evidence type="ECO:0000313" key="5">
    <source>
        <dbReference type="Proteomes" id="UP000031563"/>
    </source>
</evidence>
<keyword evidence="5" id="KW-1185">Reference proteome</keyword>
<feature type="domain" description="SLH" evidence="3">
    <location>
        <begin position="83"/>
        <end position="146"/>
    </location>
</feature>
<dbReference type="PANTHER" id="PTHR43308:SF5">
    <property type="entry name" value="S-LAYER PROTEIN _ PEPTIDOGLYCAN ENDO-BETA-N-ACETYLGLUCOSAMINIDASE"/>
    <property type="match status" value="1"/>
</dbReference>